<dbReference type="Proteomes" id="UP000251717">
    <property type="component" value="Unassembled WGS sequence"/>
</dbReference>
<proteinExistence type="predicted"/>
<dbReference type="AlphaFoldDB" id="A0A315XKH2"/>
<sequence length="227" mass="24815">MKKSYIIILIAILAIFSISTASAGLFDGFGGGNVHFLDLTMNVDGANFEDGDSHAQNDNFDVSFYNISDNDEGRMSTIAKELKAGKFDENSISDAFSKADASIANTISYTYDKESDDQTCAKTILSFNKLSDYKEFDINGKKAADFIVSDSVIYDDSGATSMIPDYITNPDSGKTSDDLARWVLVYDNETDTLYGIEIQSTKTSVVTDESVLQSSEVQSIIDSITFE</sequence>
<reference evidence="1 2" key="1">
    <citation type="submission" date="2017-03" db="EMBL/GenBank/DDBJ databases">
        <title>Genome sequence of Methanobrevibacter thaueri.</title>
        <authorList>
            <person name="Poehlein A."/>
            <person name="Seedorf H."/>
            <person name="Daniel R."/>
        </authorList>
    </citation>
    <scope>NUCLEOTIDE SEQUENCE [LARGE SCALE GENOMIC DNA]</scope>
    <source>
        <strain evidence="1 2">DSM 11995</strain>
    </source>
</reference>
<evidence type="ECO:0000313" key="2">
    <source>
        <dbReference type="Proteomes" id="UP000251717"/>
    </source>
</evidence>
<dbReference type="RefSeq" id="WP_116592916.1">
    <property type="nucleotide sequence ID" value="NZ_MZGS01000029.1"/>
</dbReference>
<accession>A0A315XKH2</accession>
<organism evidence="1 2">
    <name type="scientific">Methanobrevibacter thaueri</name>
    <dbReference type="NCBI Taxonomy" id="190975"/>
    <lineage>
        <taxon>Archaea</taxon>
        <taxon>Methanobacteriati</taxon>
        <taxon>Methanobacteriota</taxon>
        <taxon>Methanomada group</taxon>
        <taxon>Methanobacteria</taxon>
        <taxon>Methanobacteriales</taxon>
        <taxon>Methanobacteriaceae</taxon>
        <taxon>Methanobrevibacter</taxon>
    </lineage>
</organism>
<evidence type="ECO:0000313" key="1">
    <source>
        <dbReference type="EMBL" id="PWB84891.1"/>
    </source>
</evidence>
<protein>
    <submittedName>
        <fullName evidence="1">Uncharacterized protein</fullName>
    </submittedName>
</protein>
<keyword evidence="2" id="KW-1185">Reference proteome</keyword>
<name>A0A315XKH2_9EURY</name>
<gene>
    <name evidence="1" type="ORF">MBBTH_20350</name>
</gene>
<dbReference type="EMBL" id="MZGS01000029">
    <property type="protein sequence ID" value="PWB84891.1"/>
    <property type="molecule type" value="Genomic_DNA"/>
</dbReference>
<comment type="caution">
    <text evidence="1">The sequence shown here is derived from an EMBL/GenBank/DDBJ whole genome shotgun (WGS) entry which is preliminary data.</text>
</comment>